<dbReference type="Proteomes" id="UP000638648">
    <property type="component" value="Unassembled WGS sequence"/>
</dbReference>
<dbReference type="RefSeq" id="WP_192748770.1">
    <property type="nucleotide sequence ID" value="NZ_BAABJL010000173.1"/>
</dbReference>
<accession>A0A927RI39</accession>
<protein>
    <submittedName>
        <fullName evidence="1">Pimeloyl-ACP methyl ester carboxylesterase</fullName>
    </submittedName>
</protein>
<evidence type="ECO:0000313" key="2">
    <source>
        <dbReference type="Proteomes" id="UP000638648"/>
    </source>
</evidence>
<organism evidence="1 2">
    <name type="scientific">Actinopolymorpha pittospori</name>
    <dbReference type="NCBI Taxonomy" id="648752"/>
    <lineage>
        <taxon>Bacteria</taxon>
        <taxon>Bacillati</taxon>
        <taxon>Actinomycetota</taxon>
        <taxon>Actinomycetes</taxon>
        <taxon>Propionibacteriales</taxon>
        <taxon>Actinopolymorphaceae</taxon>
        <taxon>Actinopolymorpha</taxon>
    </lineage>
</organism>
<dbReference type="AlphaFoldDB" id="A0A927RI39"/>
<gene>
    <name evidence="1" type="ORF">HEB94_001006</name>
</gene>
<comment type="caution">
    <text evidence="1">The sequence shown here is derived from an EMBL/GenBank/DDBJ whole genome shotgun (WGS) entry which is preliminary data.</text>
</comment>
<dbReference type="Gene3D" id="3.40.50.1820">
    <property type="entry name" value="alpha/beta hydrolase"/>
    <property type="match status" value="1"/>
</dbReference>
<dbReference type="SUPFAM" id="SSF53474">
    <property type="entry name" value="alpha/beta-Hydrolases"/>
    <property type="match status" value="1"/>
</dbReference>
<name>A0A927RI39_9ACTN</name>
<keyword evidence="2" id="KW-1185">Reference proteome</keyword>
<reference evidence="1" key="1">
    <citation type="submission" date="2020-10" db="EMBL/GenBank/DDBJ databases">
        <title>Sequencing the genomes of 1000 actinobacteria strains.</title>
        <authorList>
            <person name="Klenk H.-P."/>
        </authorList>
    </citation>
    <scope>NUCLEOTIDE SEQUENCE</scope>
    <source>
        <strain evidence="1">DSM 45354</strain>
    </source>
</reference>
<dbReference type="PANTHER" id="PTHR37017:SF11">
    <property type="entry name" value="ESTERASE_LIPASE_THIOESTERASE DOMAIN-CONTAINING PROTEIN"/>
    <property type="match status" value="1"/>
</dbReference>
<dbReference type="InterPro" id="IPR052897">
    <property type="entry name" value="Sec-Metab_Biosynth_Hydrolase"/>
</dbReference>
<evidence type="ECO:0000313" key="1">
    <source>
        <dbReference type="EMBL" id="MBE1604158.1"/>
    </source>
</evidence>
<sequence>MHPSAVEAFRDALERIARPSWFVFSDEDLNIPVALHSFMADRAGAKGIREVPGASHALSVSQPEAVTASILEAAHAVAA</sequence>
<dbReference type="EMBL" id="JADBEM010000001">
    <property type="protein sequence ID" value="MBE1604158.1"/>
    <property type="molecule type" value="Genomic_DNA"/>
</dbReference>
<dbReference type="InterPro" id="IPR029058">
    <property type="entry name" value="AB_hydrolase_fold"/>
</dbReference>
<proteinExistence type="predicted"/>
<dbReference type="PANTHER" id="PTHR37017">
    <property type="entry name" value="AB HYDROLASE-1 DOMAIN-CONTAINING PROTEIN-RELATED"/>
    <property type="match status" value="1"/>
</dbReference>